<sequence length="104" mass="11574">MREFFDPLIAGYGSAKAWLVSYTGAAEDLLHVHAGLLIFVVSALILKKKMRSPGPLALVAAFALLNEVIDHLAGGQRDSLEPYVDFANTMFWPTVLFLVARRWR</sequence>
<dbReference type="OrthoDB" id="6660115at2"/>
<comment type="caution">
    <text evidence="2">The sequence shown here is derived from an EMBL/GenBank/DDBJ whole genome shotgun (WGS) entry which is preliminary data.</text>
</comment>
<keyword evidence="1" id="KW-0812">Transmembrane</keyword>
<dbReference type="AlphaFoldDB" id="A0A6I4UVF2"/>
<dbReference type="EMBL" id="WTYK01000004">
    <property type="protein sequence ID" value="MXP41759.1"/>
    <property type="molecule type" value="Genomic_DNA"/>
</dbReference>
<protein>
    <recommendedName>
        <fullName evidence="4">VanZ-like domain-containing protein</fullName>
    </recommendedName>
</protein>
<reference evidence="2 3" key="1">
    <citation type="submission" date="2019-12" db="EMBL/GenBank/DDBJ databases">
        <title>Genomic-based taxomic classification of the family Erythrobacteraceae.</title>
        <authorList>
            <person name="Xu L."/>
        </authorList>
    </citation>
    <scope>NUCLEOTIDE SEQUENCE [LARGE SCALE GENOMIC DNA]</scope>
    <source>
        <strain evidence="2 3">MCCC 1K02066</strain>
    </source>
</reference>
<proteinExistence type="predicted"/>
<accession>A0A6I4UVF2</accession>
<keyword evidence="1" id="KW-0472">Membrane</keyword>
<dbReference type="Proteomes" id="UP000469159">
    <property type="component" value="Unassembled WGS sequence"/>
</dbReference>
<evidence type="ECO:0008006" key="4">
    <source>
        <dbReference type="Google" id="ProtNLM"/>
    </source>
</evidence>
<keyword evidence="3" id="KW-1185">Reference proteome</keyword>
<feature type="transmembrane region" description="Helical" evidence="1">
    <location>
        <begin position="29"/>
        <end position="46"/>
    </location>
</feature>
<evidence type="ECO:0000313" key="2">
    <source>
        <dbReference type="EMBL" id="MXP41759.1"/>
    </source>
</evidence>
<keyword evidence="1" id="KW-1133">Transmembrane helix</keyword>
<dbReference type="RefSeq" id="WP_160746606.1">
    <property type="nucleotide sequence ID" value="NZ_WTYK01000004.1"/>
</dbReference>
<organism evidence="2 3">
    <name type="scientific">Croceibacterium soli</name>
    <dbReference type="NCBI Taxonomy" id="1739690"/>
    <lineage>
        <taxon>Bacteria</taxon>
        <taxon>Pseudomonadati</taxon>
        <taxon>Pseudomonadota</taxon>
        <taxon>Alphaproteobacteria</taxon>
        <taxon>Sphingomonadales</taxon>
        <taxon>Erythrobacteraceae</taxon>
        <taxon>Croceibacterium</taxon>
    </lineage>
</organism>
<evidence type="ECO:0000256" key="1">
    <source>
        <dbReference type="SAM" id="Phobius"/>
    </source>
</evidence>
<gene>
    <name evidence="2" type="ORF">GRI75_08905</name>
</gene>
<evidence type="ECO:0000313" key="3">
    <source>
        <dbReference type="Proteomes" id="UP000469159"/>
    </source>
</evidence>
<name>A0A6I4UVF2_9SPHN</name>